<sequence>MTKYQGIIYYKHNGTNVFMNAIKATDIISLFCFDKKQVAKLNERWPLSKNNIYMLFEGKEIKLESE</sequence>
<dbReference type="Proteomes" id="UP001215533">
    <property type="component" value="Plasmid p1_CACC879"/>
</dbReference>
<organism evidence="1 2">
    <name type="scientific">Latilactobacillus curvatus</name>
    <name type="common">Lactobacillus curvatus</name>
    <dbReference type="NCBI Taxonomy" id="28038"/>
    <lineage>
        <taxon>Bacteria</taxon>
        <taxon>Bacillati</taxon>
        <taxon>Bacillota</taxon>
        <taxon>Bacilli</taxon>
        <taxon>Lactobacillales</taxon>
        <taxon>Lactobacillaceae</taxon>
        <taxon>Latilactobacillus</taxon>
    </lineage>
</organism>
<dbReference type="AlphaFoldDB" id="A0AAJ5UPN8"/>
<name>A0AAJ5UPN8_LATCU</name>
<accession>A0AAJ5UPN8</accession>
<gene>
    <name evidence="1" type="ORF">PSR33_09660</name>
</gene>
<keyword evidence="1" id="KW-0614">Plasmid</keyword>
<reference evidence="1" key="1">
    <citation type="submission" date="2023-02" db="EMBL/GenBank/DDBJ databases">
        <title>Complete genome sequence of Lactobacillus curvatus CACC879 isolated from Pig feces.</title>
        <authorList>
            <person name="Park S."/>
            <person name="Park M.A."/>
            <person name="Kim D.-H."/>
            <person name="Kim Y."/>
        </authorList>
    </citation>
    <scope>NUCLEOTIDE SEQUENCE</scope>
    <source>
        <strain evidence="1">Curvatus</strain>
        <plasmid evidence="1">p1_CACC879</plasmid>
    </source>
</reference>
<evidence type="ECO:0000313" key="2">
    <source>
        <dbReference type="Proteomes" id="UP001215533"/>
    </source>
</evidence>
<protein>
    <submittedName>
        <fullName evidence="1">Uncharacterized protein</fullName>
    </submittedName>
</protein>
<proteinExistence type="predicted"/>
<dbReference type="EMBL" id="CP117684">
    <property type="protein sequence ID" value="WDC92816.1"/>
    <property type="molecule type" value="Genomic_DNA"/>
</dbReference>
<geneLocation type="plasmid" evidence="1 2">
    <name>p1_CACC879</name>
</geneLocation>
<evidence type="ECO:0000313" key="1">
    <source>
        <dbReference type="EMBL" id="WDC92816.1"/>
    </source>
</evidence>